<reference evidence="9 10" key="1">
    <citation type="submission" date="2020-08" db="EMBL/GenBank/DDBJ databases">
        <title>Genomic Encyclopedia of Type Strains, Phase IV (KMG-IV): sequencing the most valuable type-strain genomes for metagenomic binning, comparative biology and taxonomic classification.</title>
        <authorList>
            <person name="Goeker M."/>
        </authorList>
    </citation>
    <scope>NUCLEOTIDE SEQUENCE [LARGE SCALE GENOMIC DNA]</scope>
    <source>
        <strain evidence="9 10">DSM 28760</strain>
    </source>
</reference>
<keyword evidence="5" id="KW-0067">ATP-binding</keyword>
<keyword evidence="3" id="KW-0547">Nucleotide-binding</keyword>
<dbReference type="Gene3D" id="3.40.50.300">
    <property type="entry name" value="P-loop containing nucleotide triphosphate hydrolases"/>
    <property type="match status" value="1"/>
</dbReference>
<accession>A0A7W6EFN2</accession>
<feature type="domain" description="ABC transporter" evidence="8">
    <location>
        <begin position="1"/>
        <end position="195"/>
    </location>
</feature>
<dbReference type="InterPro" id="IPR017871">
    <property type="entry name" value="ABC_transporter-like_CS"/>
</dbReference>
<keyword evidence="6" id="KW-1278">Translocase</keyword>
<organism evidence="9 10">
    <name type="scientific">Pseudochelatococcus contaminans</name>
    <dbReference type="NCBI Taxonomy" id="1538103"/>
    <lineage>
        <taxon>Bacteria</taxon>
        <taxon>Pseudomonadati</taxon>
        <taxon>Pseudomonadota</taxon>
        <taxon>Alphaproteobacteria</taxon>
        <taxon>Hyphomicrobiales</taxon>
        <taxon>Chelatococcaceae</taxon>
        <taxon>Pseudochelatococcus</taxon>
    </lineage>
</organism>
<evidence type="ECO:0000256" key="4">
    <source>
        <dbReference type="ARBA" id="ARBA00022748"/>
    </source>
</evidence>
<dbReference type="PROSITE" id="PS00211">
    <property type="entry name" value="ABC_TRANSPORTER_1"/>
    <property type="match status" value="1"/>
</dbReference>
<dbReference type="NCBIfam" id="TIGR01189">
    <property type="entry name" value="ccmA"/>
    <property type="match status" value="1"/>
</dbReference>
<sequence>MFSGIDFTVLAGRALVVTGANGAGKSSLLALLRGSLKPAAGRVVLDGAGERTVAEASHFIGHENALKGMLTASENLAFARDVLTGGVCGKAGMSTDEGLAKLGVAHLSRLPVAYLSAGQKRRVELARLFVAVRPIWLLDEPTAGLDAASVGLFRQLMRDHLAIGGLIIAATHQPFGLAGEQILRIEDCAATADDPEAW</sequence>
<dbReference type="GO" id="GO:0016887">
    <property type="term" value="F:ATP hydrolysis activity"/>
    <property type="evidence" value="ECO:0007669"/>
    <property type="project" value="InterPro"/>
</dbReference>
<evidence type="ECO:0000313" key="10">
    <source>
        <dbReference type="Proteomes" id="UP000537592"/>
    </source>
</evidence>
<dbReference type="InterPro" id="IPR027417">
    <property type="entry name" value="P-loop_NTPase"/>
</dbReference>
<dbReference type="InterPro" id="IPR003439">
    <property type="entry name" value="ABC_transporter-like_ATP-bd"/>
</dbReference>
<protein>
    <submittedName>
        <fullName evidence="9">Heme exporter protein A</fullName>
    </submittedName>
</protein>
<keyword evidence="4" id="KW-0201">Cytochrome c-type biogenesis</keyword>
<proteinExistence type="inferred from homology"/>
<dbReference type="InterPro" id="IPR003593">
    <property type="entry name" value="AAA+_ATPase"/>
</dbReference>
<dbReference type="GO" id="GO:0022857">
    <property type="term" value="F:transmembrane transporter activity"/>
    <property type="evidence" value="ECO:0007669"/>
    <property type="project" value="InterPro"/>
</dbReference>
<dbReference type="PROSITE" id="PS50893">
    <property type="entry name" value="ABC_TRANSPORTER_2"/>
    <property type="match status" value="1"/>
</dbReference>
<keyword evidence="2" id="KW-0813">Transport</keyword>
<gene>
    <name evidence="9" type="ORF">FHS81_000920</name>
</gene>
<comment type="similarity">
    <text evidence="1">Belongs to the ABC transporter superfamily.</text>
</comment>
<dbReference type="GO" id="GO:0017004">
    <property type="term" value="P:cytochrome complex assembly"/>
    <property type="evidence" value="ECO:0007669"/>
    <property type="project" value="UniProtKB-KW"/>
</dbReference>
<evidence type="ECO:0000256" key="6">
    <source>
        <dbReference type="ARBA" id="ARBA00022967"/>
    </source>
</evidence>
<evidence type="ECO:0000256" key="2">
    <source>
        <dbReference type="ARBA" id="ARBA00022448"/>
    </source>
</evidence>
<evidence type="ECO:0000256" key="1">
    <source>
        <dbReference type="ARBA" id="ARBA00005417"/>
    </source>
</evidence>
<dbReference type="SMART" id="SM00382">
    <property type="entry name" value="AAA"/>
    <property type="match status" value="1"/>
</dbReference>
<evidence type="ECO:0000256" key="7">
    <source>
        <dbReference type="ARBA" id="ARBA00023136"/>
    </source>
</evidence>
<dbReference type="InterPro" id="IPR005895">
    <property type="entry name" value="ABC_transptr_haem_export_CcmA"/>
</dbReference>
<evidence type="ECO:0000313" key="9">
    <source>
        <dbReference type="EMBL" id="MBB3808850.1"/>
    </source>
</evidence>
<comment type="caution">
    <text evidence="9">The sequence shown here is derived from an EMBL/GenBank/DDBJ whole genome shotgun (WGS) entry which is preliminary data.</text>
</comment>
<dbReference type="PANTHER" id="PTHR43499:SF1">
    <property type="entry name" value="ABC TRANSPORTER I FAMILY MEMBER 1"/>
    <property type="match status" value="1"/>
</dbReference>
<evidence type="ECO:0000259" key="8">
    <source>
        <dbReference type="PROSITE" id="PS50893"/>
    </source>
</evidence>
<evidence type="ECO:0000256" key="3">
    <source>
        <dbReference type="ARBA" id="ARBA00022741"/>
    </source>
</evidence>
<dbReference type="AlphaFoldDB" id="A0A7W6EFN2"/>
<keyword evidence="10" id="KW-1185">Reference proteome</keyword>
<dbReference type="SUPFAM" id="SSF52540">
    <property type="entry name" value="P-loop containing nucleoside triphosphate hydrolases"/>
    <property type="match status" value="1"/>
</dbReference>
<dbReference type="Pfam" id="PF00005">
    <property type="entry name" value="ABC_tran"/>
    <property type="match status" value="1"/>
</dbReference>
<dbReference type="GO" id="GO:0005524">
    <property type="term" value="F:ATP binding"/>
    <property type="evidence" value="ECO:0007669"/>
    <property type="project" value="UniProtKB-KW"/>
</dbReference>
<keyword evidence="7" id="KW-0472">Membrane</keyword>
<dbReference type="EMBL" id="JACICC010000002">
    <property type="protein sequence ID" value="MBB3808850.1"/>
    <property type="molecule type" value="Genomic_DNA"/>
</dbReference>
<dbReference type="Proteomes" id="UP000537592">
    <property type="component" value="Unassembled WGS sequence"/>
</dbReference>
<name>A0A7W6EFN2_9HYPH</name>
<dbReference type="PANTHER" id="PTHR43499">
    <property type="entry name" value="ABC TRANSPORTER I FAMILY MEMBER 1"/>
    <property type="match status" value="1"/>
</dbReference>
<evidence type="ECO:0000256" key="5">
    <source>
        <dbReference type="ARBA" id="ARBA00022840"/>
    </source>
</evidence>